<organism evidence="4 5">
    <name type="scientific">Laccaria amethystina LaAM-08-1</name>
    <dbReference type="NCBI Taxonomy" id="1095629"/>
    <lineage>
        <taxon>Eukaryota</taxon>
        <taxon>Fungi</taxon>
        <taxon>Dikarya</taxon>
        <taxon>Basidiomycota</taxon>
        <taxon>Agaricomycotina</taxon>
        <taxon>Agaricomycetes</taxon>
        <taxon>Agaricomycetidae</taxon>
        <taxon>Agaricales</taxon>
        <taxon>Agaricineae</taxon>
        <taxon>Hydnangiaceae</taxon>
        <taxon>Laccaria</taxon>
    </lineage>
</organism>
<feature type="domain" description="Neprosin PEP catalytic" evidence="3">
    <location>
        <begin position="206"/>
        <end position="461"/>
    </location>
</feature>
<dbReference type="EMBL" id="KN838545">
    <property type="protein sequence ID" value="KIK07828.1"/>
    <property type="molecule type" value="Genomic_DNA"/>
</dbReference>
<keyword evidence="5" id="KW-1185">Reference proteome</keyword>
<protein>
    <recommendedName>
        <fullName evidence="3">Neprosin PEP catalytic domain-containing protein</fullName>
    </recommendedName>
</protein>
<proteinExistence type="predicted"/>
<dbReference type="InterPro" id="IPR053168">
    <property type="entry name" value="Glutamic_endopeptidase"/>
</dbReference>
<name>A0A0C9YIC7_9AGAR</name>
<evidence type="ECO:0000313" key="4">
    <source>
        <dbReference type="EMBL" id="KIK07828.1"/>
    </source>
</evidence>
<evidence type="ECO:0000256" key="1">
    <source>
        <dbReference type="SAM" id="MobiDB-lite"/>
    </source>
</evidence>
<reference evidence="5" key="2">
    <citation type="submission" date="2015-01" db="EMBL/GenBank/DDBJ databases">
        <title>Evolutionary Origins and Diversification of the Mycorrhizal Mutualists.</title>
        <authorList>
            <consortium name="DOE Joint Genome Institute"/>
            <consortium name="Mycorrhizal Genomics Consortium"/>
            <person name="Kohler A."/>
            <person name="Kuo A."/>
            <person name="Nagy L.G."/>
            <person name="Floudas D."/>
            <person name="Copeland A."/>
            <person name="Barry K.W."/>
            <person name="Cichocki N."/>
            <person name="Veneault-Fourrey C."/>
            <person name="LaButti K."/>
            <person name="Lindquist E.A."/>
            <person name="Lipzen A."/>
            <person name="Lundell T."/>
            <person name="Morin E."/>
            <person name="Murat C."/>
            <person name="Riley R."/>
            <person name="Ohm R."/>
            <person name="Sun H."/>
            <person name="Tunlid A."/>
            <person name="Henrissat B."/>
            <person name="Grigoriev I.V."/>
            <person name="Hibbett D.S."/>
            <person name="Martin F."/>
        </authorList>
    </citation>
    <scope>NUCLEOTIDE SEQUENCE [LARGE SCALE GENOMIC DNA]</scope>
    <source>
        <strain evidence="5">LaAM-08-1</strain>
    </source>
</reference>
<keyword evidence="2" id="KW-0732">Signal</keyword>
<feature type="region of interest" description="Disordered" evidence="1">
    <location>
        <begin position="186"/>
        <end position="206"/>
    </location>
</feature>
<dbReference type="PANTHER" id="PTHR31589">
    <property type="entry name" value="PROTEIN, PUTATIVE (DUF239)-RELATED-RELATED"/>
    <property type="match status" value="1"/>
</dbReference>
<reference evidence="4 5" key="1">
    <citation type="submission" date="2014-04" db="EMBL/GenBank/DDBJ databases">
        <authorList>
            <consortium name="DOE Joint Genome Institute"/>
            <person name="Kuo A."/>
            <person name="Kohler A."/>
            <person name="Nagy L.G."/>
            <person name="Floudas D."/>
            <person name="Copeland A."/>
            <person name="Barry K.W."/>
            <person name="Cichocki N."/>
            <person name="Veneault-Fourrey C."/>
            <person name="LaButti K."/>
            <person name="Lindquist E.A."/>
            <person name="Lipzen A."/>
            <person name="Lundell T."/>
            <person name="Morin E."/>
            <person name="Murat C."/>
            <person name="Sun H."/>
            <person name="Tunlid A."/>
            <person name="Henrissat B."/>
            <person name="Grigoriev I.V."/>
            <person name="Hibbett D.S."/>
            <person name="Martin F."/>
            <person name="Nordberg H.P."/>
            <person name="Cantor M.N."/>
            <person name="Hua S.X."/>
        </authorList>
    </citation>
    <scope>NUCLEOTIDE SEQUENCE [LARGE SCALE GENOMIC DNA]</scope>
    <source>
        <strain evidence="4 5">LaAM-08-1</strain>
    </source>
</reference>
<evidence type="ECO:0000256" key="2">
    <source>
        <dbReference type="SAM" id="SignalP"/>
    </source>
</evidence>
<dbReference type="PROSITE" id="PS52045">
    <property type="entry name" value="NEPROSIN_PEP_CD"/>
    <property type="match status" value="1"/>
</dbReference>
<dbReference type="OrthoDB" id="1858978at2759"/>
<accession>A0A0C9YIC7</accession>
<feature type="chain" id="PRO_5002217588" description="Neprosin PEP catalytic domain-containing protein" evidence="2">
    <location>
        <begin position="22"/>
        <end position="461"/>
    </location>
</feature>
<dbReference type="Proteomes" id="UP000054477">
    <property type="component" value="Unassembled WGS sequence"/>
</dbReference>
<sequence length="461" mass="50732">MILNDLFLSLGLLTLATPSFALPHNTGPKDHGEGGFIKFQNFIAGVTDATYDKWAHTAVQNSTAFQEMRSHILTMYDGIGEVTHSFIYDNEYGDCVDVNKQPSLRLQGIDHIAPTPLDSTCSEKGKGGQGPQVQSVDSPLKLDLKDSFGNVVFCRNLTIPFARLTLEKLTSFRTLGHFFSKGNDTEPAIGDFEEDEDGGHSSRRELTKRGDEPHLYAVAGQYTKNFGGNSWLNLWNPVGDFSLSQQWYVGGSGDDLQTVEGGWVVYPNKFKTKNAVLFIFYTADNYKKKKCWNLDCAAFVQTSKNWFLGRGFTHYSASGGGQWGFEMQWKLVGGNWWLYLKGPGAYEAVGYYPTKLYGTGQLSKYAEKLEYGGEVTRDAGHAWPQMGSSALPSTGFGHAAYQHTIYYTLRDEPGGVGAWATLSPTVIGSTSCWNINVTQAAVGGSWGTHFYWGGPGGKTCN</sequence>
<dbReference type="InterPro" id="IPR004314">
    <property type="entry name" value="Neprosin"/>
</dbReference>
<evidence type="ECO:0000313" key="5">
    <source>
        <dbReference type="Proteomes" id="UP000054477"/>
    </source>
</evidence>
<gene>
    <name evidence="4" type="ORF">K443DRAFT_151674</name>
</gene>
<dbReference type="Gene3D" id="3.90.1320.10">
    <property type="entry name" value="Outer-capsid protein sigma 3, large lobe"/>
    <property type="match status" value="1"/>
</dbReference>
<dbReference type="PANTHER" id="PTHR31589:SF223">
    <property type="entry name" value="PROTEIN, PUTATIVE (DUF239)-RELATED"/>
    <property type="match status" value="1"/>
</dbReference>
<dbReference type="Pfam" id="PF03080">
    <property type="entry name" value="Neprosin"/>
    <property type="match status" value="1"/>
</dbReference>
<dbReference type="STRING" id="1095629.A0A0C9YIC7"/>
<evidence type="ECO:0000259" key="3">
    <source>
        <dbReference type="PROSITE" id="PS52045"/>
    </source>
</evidence>
<dbReference type="AlphaFoldDB" id="A0A0C9YIC7"/>
<feature type="signal peptide" evidence="2">
    <location>
        <begin position="1"/>
        <end position="21"/>
    </location>
</feature>
<dbReference type="HOGENOM" id="CLU_047593_0_0_1"/>